<reference evidence="8" key="2">
    <citation type="submission" date="2020-09" db="EMBL/GenBank/DDBJ databases">
        <authorList>
            <person name="Sun Q."/>
            <person name="Kim S."/>
        </authorList>
    </citation>
    <scope>NUCLEOTIDE SEQUENCE</scope>
    <source>
        <strain evidence="8">KCTC 42651</strain>
    </source>
</reference>
<name>A0A918XVB3_9PROT</name>
<feature type="domain" description="RecX second three-helical" evidence="7">
    <location>
        <begin position="99"/>
        <end position="139"/>
    </location>
</feature>
<accession>A0A918XVB3</accession>
<evidence type="ECO:0000259" key="7">
    <source>
        <dbReference type="Pfam" id="PF02631"/>
    </source>
</evidence>
<evidence type="ECO:0000256" key="1">
    <source>
        <dbReference type="ARBA" id="ARBA00004496"/>
    </source>
</evidence>
<dbReference type="PANTHER" id="PTHR33602:SF1">
    <property type="entry name" value="REGULATORY PROTEIN RECX FAMILY PROTEIN"/>
    <property type="match status" value="1"/>
</dbReference>
<dbReference type="PANTHER" id="PTHR33602">
    <property type="entry name" value="REGULATORY PROTEIN RECX FAMILY PROTEIN"/>
    <property type="match status" value="1"/>
</dbReference>
<feature type="compositionally biased region" description="Gly residues" evidence="6">
    <location>
        <begin position="1"/>
        <end position="11"/>
    </location>
</feature>
<feature type="region of interest" description="Disordered" evidence="6">
    <location>
        <begin position="1"/>
        <end position="39"/>
    </location>
</feature>
<dbReference type="HAMAP" id="MF_01114">
    <property type="entry name" value="RecX"/>
    <property type="match status" value="1"/>
</dbReference>
<comment type="caution">
    <text evidence="8">The sequence shown here is derived from an EMBL/GenBank/DDBJ whole genome shotgun (WGS) entry which is preliminary data.</text>
</comment>
<reference evidence="8" key="1">
    <citation type="journal article" date="2014" name="Int. J. Syst. Evol. Microbiol.">
        <title>Complete genome sequence of Corynebacterium casei LMG S-19264T (=DSM 44701T), isolated from a smear-ripened cheese.</title>
        <authorList>
            <consortium name="US DOE Joint Genome Institute (JGI-PGF)"/>
            <person name="Walter F."/>
            <person name="Albersmeier A."/>
            <person name="Kalinowski J."/>
            <person name="Ruckert C."/>
        </authorList>
    </citation>
    <scope>NUCLEOTIDE SEQUENCE</scope>
    <source>
        <strain evidence="8">KCTC 42651</strain>
    </source>
</reference>
<keyword evidence="9" id="KW-1185">Reference proteome</keyword>
<sequence length="204" mass="22830">MAKFGKVGGAGESCDSRVMTDRETETPRGRAPRGPLKKRSLENAALHYLERHASSVEGLRRVLARRVERAAREDRCDRDEAAAWVEDIVTRFARSGLVDDRLFAEGKVASRRRRGESARRIRMTLREKGVDPDLIDRALAGEDGDDTRAAELAAAWRLARRRRLGPYRAADRETHRDRDLAALARAGFDLGTARAVIDSETPPE</sequence>
<evidence type="ECO:0000256" key="5">
    <source>
        <dbReference type="HAMAP-Rule" id="MF_01114"/>
    </source>
</evidence>
<proteinExistence type="inferred from homology"/>
<evidence type="ECO:0000256" key="6">
    <source>
        <dbReference type="SAM" id="MobiDB-lite"/>
    </source>
</evidence>
<comment type="function">
    <text evidence="5">Modulates RecA activity.</text>
</comment>
<dbReference type="Gene3D" id="1.10.10.10">
    <property type="entry name" value="Winged helix-like DNA-binding domain superfamily/Winged helix DNA-binding domain"/>
    <property type="match status" value="1"/>
</dbReference>
<keyword evidence="4 5" id="KW-0963">Cytoplasm</keyword>
<dbReference type="AlphaFoldDB" id="A0A918XVB3"/>
<evidence type="ECO:0000256" key="2">
    <source>
        <dbReference type="ARBA" id="ARBA00009695"/>
    </source>
</evidence>
<comment type="subcellular location">
    <subcellularLocation>
        <location evidence="1 5">Cytoplasm</location>
    </subcellularLocation>
</comment>
<evidence type="ECO:0000313" key="9">
    <source>
        <dbReference type="Proteomes" id="UP000630353"/>
    </source>
</evidence>
<dbReference type="InterPro" id="IPR053924">
    <property type="entry name" value="RecX_HTH_2nd"/>
</dbReference>
<comment type="similarity">
    <text evidence="2 5">Belongs to the RecX family.</text>
</comment>
<gene>
    <name evidence="5" type="primary">recX</name>
    <name evidence="8" type="ORF">GCM10017083_43010</name>
</gene>
<feature type="compositionally biased region" description="Basic and acidic residues" evidence="6">
    <location>
        <begin position="14"/>
        <end position="28"/>
    </location>
</feature>
<dbReference type="EMBL" id="BMZS01000011">
    <property type="protein sequence ID" value="GHD59192.1"/>
    <property type="molecule type" value="Genomic_DNA"/>
</dbReference>
<dbReference type="InterPro" id="IPR036388">
    <property type="entry name" value="WH-like_DNA-bd_sf"/>
</dbReference>
<evidence type="ECO:0000313" key="8">
    <source>
        <dbReference type="EMBL" id="GHD59192.1"/>
    </source>
</evidence>
<evidence type="ECO:0000256" key="3">
    <source>
        <dbReference type="ARBA" id="ARBA00018111"/>
    </source>
</evidence>
<organism evidence="8 9">
    <name type="scientific">Thalassobaculum fulvum</name>
    <dbReference type="NCBI Taxonomy" id="1633335"/>
    <lineage>
        <taxon>Bacteria</taxon>
        <taxon>Pseudomonadati</taxon>
        <taxon>Pseudomonadota</taxon>
        <taxon>Alphaproteobacteria</taxon>
        <taxon>Rhodospirillales</taxon>
        <taxon>Thalassobaculaceae</taxon>
        <taxon>Thalassobaculum</taxon>
    </lineage>
</organism>
<protein>
    <recommendedName>
        <fullName evidence="3 5">Regulatory protein RecX</fullName>
    </recommendedName>
</protein>
<dbReference type="Proteomes" id="UP000630353">
    <property type="component" value="Unassembled WGS sequence"/>
</dbReference>
<dbReference type="GO" id="GO:0006282">
    <property type="term" value="P:regulation of DNA repair"/>
    <property type="evidence" value="ECO:0007669"/>
    <property type="project" value="UniProtKB-UniRule"/>
</dbReference>
<dbReference type="GO" id="GO:0005737">
    <property type="term" value="C:cytoplasm"/>
    <property type="evidence" value="ECO:0007669"/>
    <property type="project" value="UniProtKB-SubCell"/>
</dbReference>
<dbReference type="InterPro" id="IPR003783">
    <property type="entry name" value="Regulatory_RecX"/>
</dbReference>
<dbReference type="Pfam" id="PF02631">
    <property type="entry name" value="RecX_HTH2"/>
    <property type="match status" value="1"/>
</dbReference>
<evidence type="ECO:0000256" key="4">
    <source>
        <dbReference type="ARBA" id="ARBA00022490"/>
    </source>
</evidence>